<reference evidence="6 7" key="1">
    <citation type="journal article" date="2018" name="PLoS ONE">
        <title>The draft genome of Kipferlia bialata reveals reductive genome evolution in fornicate parasites.</title>
        <authorList>
            <person name="Tanifuji G."/>
            <person name="Takabayashi S."/>
            <person name="Kume K."/>
            <person name="Takagi M."/>
            <person name="Nakayama T."/>
            <person name="Kamikawa R."/>
            <person name="Inagaki Y."/>
            <person name="Hashimoto T."/>
        </authorList>
    </citation>
    <scope>NUCLEOTIDE SEQUENCE [LARGE SCALE GENOMIC DNA]</scope>
    <source>
        <strain evidence="6">NY0173</strain>
    </source>
</reference>
<dbReference type="SMART" id="SM00645">
    <property type="entry name" value="Pept_C1"/>
    <property type="match status" value="1"/>
</dbReference>
<dbReference type="SUPFAM" id="SSF54001">
    <property type="entry name" value="Cysteine proteinases"/>
    <property type="match status" value="1"/>
</dbReference>
<evidence type="ECO:0000256" key="3">
    <source>
        <dbReference type="ARBA" id="ARBA00022884"/>
    </source>
</evidence>
<dbReference type="PANTHER" id="PTHR14068">
    <property type="entry name" value="EUKARYOTIC TRANSLATION INITIATION FACTOR 3 EIF3 -RELATED"/>
    <property type="match status" value="1"/>
</dbReference>
<feature type="domain" description="Peptidase C1A papain C-terminal" evidence="5">
    <location>
        <begin position="443"/>
        <end position="637"/>
    </location>
</feature>
<comment type="caution">
    <text evidence="6">The sequence shown here is derived from an EMBL/GenBank/DDBJ whole genome shotgun (WGS) entry which is preliminary data.</text>
</comment>
<name>A0A9K3CYV9_9EUKA</name>
<dbReference type="GO" id="GO:0008234">
    <property type="term" value="F:cysteine-type peptidase activity"/>
    <property type="evidence" value="ECO:0007669"/>
    <property type="project" value="InterPro"/>
</dbReference>
<dbReference type="OrthoDB" id="190265at2759"/>
<dbReference type="SUPFAM" id="SSF82171">
    <property type="entry name" value="DPP6 N-terminal domain-like"/>
    <property type="match status" value="1"/>
</dbReference>
<dbReference type="PANTHER" id="PTHR14068:SF0">
    <property type="entry name" value="EUKARYOTIC TRANSLATION INITIATION FACTOR 3 SUBUNIT B"/>
    <property type="match status" value="1"/>
</dbReference>
<keyword evidence="7" id="KW-1185">Reference proteome</keyword>
<dbReference type="GO" id="GO:0005852">
    <property type="term" value="C:eukaryotic translation initiation factor 3 complex"/>
    <property type="evidence" value="ECO:0007669"/>
    <property type="project" value="InterPro"/>
</dbReference>
<accession>A0A9K3CYV9</accession>
<organism evidence="6 7">
    <name type="scientific">Kipferlia bialata</name>
    <dbReference type="NCBI Taxonomy" id="797122"/>
    <lineage>
        <taxon>Eukaryota</taxon>
        <taxon>Metamonada</taxon>
        <taxon>Carpediemonas-like organisms</taxon>
        <taxon>Kipferlia</taxon>
    </lineage>
</organism>
<dbReference type="GO" id="GO:0003743">
    <property type="term" value="F:translation initiation factor activity"/>
    <property type="evidence" value="ECO:0007669"/>
    <property type="project" value="UniProtKB-KW"/>
</dbReference>
<dbReference type="GO" id="GO:0031369">
    <property type="term" value="F:translation initiation factor binding"/>
    <property type="evidence" value="ECO:0007669"/>
    <property type="project" value="InterPro"/>
</dbReference>
<evidence type="ECO:0000256" key="2">
    <source>
        <dbReference type="ARBA" id="ARBA00022540"/>
    </source>
</evidence>
<dbReference type="InterPro" id="IPR000668">
    <property type="entry name" value="Peptidase_C1A_C"/>
</dbReference>
<evidence type="ECO:0000313" key="7">
    <source>
        <dbReference type="Proteomes" id="UP000265618"/>
    </source>
</evidence>
<dbReference type="Gene3D" id="3.90.70.10">
    <property type="entry name" value="Cysteine proteinases"/>
    <property type="match status" value="1"/>
</dbReference>
<dbReference type="AlphaFoldDB" id="A0A9K3CYV9"/>
<dbReference type="GO" id="GO:0003723">
    <property type="term" value="F:RNA binding"/>
    <property type="evidence" value="ECO:0007669"/>
    <property type="project" value="UniProtKB-KW"/>
</dbReference>
<dbReference type="InterPro" id="IPR038765">
    <property type="entry name" value="Papain-like_cys_pep_sf"/>
</dbReference>
<protein>
    <submittedName>
        <fullName evidence="6">Eukaryotic translation initiation factor 3 subunit B</fullName>
    </submittedName>
</protein>
<evidence type="ECO:0000259" key="5">
    <source>
        <dbReference type="SMART" id="SM00645"/>
    </source>
</evidence>
<dbReference type="Proteomes" id="UP000265618">
    <property type="component" value="Unassembled WGS sequence"/>
</dbReference>
<keyword evidence="4" id="KW-0648">Protein biosynthesis</keyword>
<dbReference type="EMBL" id="BDIP01002127">
    <property type="protein sequence ID" value="GIQ85771.1"/>
    <property type="molecule type" value="Genomic_DNA"/>
</dbReference>
<dbReference type="GO" id="GO:0006508">
    <property type="term" value="P:proteolysis"/>
    <property type="evidence" value="ECO:0007669"/>
    <property type="project" value="InterPro"/>
</dbReference>
<evidence type="ECO:0000313" key="6">
    <source>
        <dbReference type="EMBL" id="GIQ85771.1"/>
    </source>
</evidence>
<dbReference type="Pfam" id="PF00112">
    <property type="entry name" value="Peptidase_C1"/>
    <property type="match status" value="1"/>
</dbReference>
<sequence>MSQSLDHIPDSEVEYTDAEVNNEIDFAAITKKVGEEPVFERDLSRIVLIDGLPQPPASKMKKFAKMIFDVIVKPCGSVSSKSLFVYPTIKGEDGVEKGAGYVLVEFKTTEMARKCISKFHGTTPIDSTHRLHILGGEDLENLQSVPDEPEINIPEFPEGLSTTYNWLLDPRSRSMLLCRFKNRTKVEFFDGLTGFGEPEYSKDKGSAPVKWSAKGTYMCVQESEGVILAFGEHFESKLYFSHAGVKGFIMSACERFLLTVSMPNNDSDDMPEGGIRLWSVLTCQNLQQWPFPTPPKAAKGADPIPPSRYFPTFSATGNYLSKLEDGTTDSLRMYRLLGGTKSHPMYRCVADDLIKTRGLTKWMWAPTNDWLAVASQAPNQPTRVEVLDLAKKDRRMASQNLFNASDVKLAWHPDGTCLSVSITDSKGKSTMLHVFHVTRKDVPVETIDFKHQIVQCVAWEPKGMRFLAITSSSQVLDYAHTHGVVAEACYPYEATVNTAKYQTYGDCYTCRYNGTDPSGGSCNPAPAPYRYHVDTWDSVAGEEGIMDALFHMGPLVCSVASTDVLENYTGGIAMSDGRYHYPNHMVEIVGYGEEDGVKFWRVKNSYGTYYGEDGYFRIERGASNYGGAYEIESWCAWATVSDY</sequence>
<dbReference type="InterPro" id="IPR011400">
    <property type="entry name" value="EIF3B"/>
</dbReference>
<evidence type="ECO:0000256" key="4">
    <source>
        <dbReference type="ARBA" id="ARBA00022917"/>
    </source>
</evidence>
<keyword evidence="1" id="KW-0963">Cytoplasm</keyword>
<gene>
    <name evidence="6" type="ORF">KIPB_007498</name>
</gene>
<keyword evidence="2 6" id="KW-0396">Initiation factor</keyword>
<keyword evidence="3" id="KW-0694">RNA-binding</keyword>
<proteinExistence type="predicted"/>
<evidence type="ECO:0000256" key="1">
    <source>
        <dbReference type="ARBA" id="ARBA00022490"/>
    </source>
</evidence>